<dbReference type="AlphaFoldDB" id="A0A811V1K4"/>
<dbReference type="GO" id="GO:0005762">
    <property type="term" value="C:mitochondrial large ribosomal subunit"/>
    <property type="evidence" value="ECO:0007669"/>
    <property type="project" value="TreeGrafter"/>
</dbReference>
<dbReference type="OrthoDB" id="9939609at2759"/>
<dbReference type="Pfam" id="PF10501">
    <property type="entry name" value="Ribosomal_L50"/>
    <property type="match status" value="1"/>
</dbReference>
<evidence type="ECO:0000256" key="7">
    <source>
        <dbReference type="ARBA" id="ARBA00035398"/>
    </source>
</evidence>
<evidence type="ECO:0000256" key="3">
    <source>
        <dbReference type="ARBA" id="ARBA00022980"/>
    </source>
</evidence>
<evidence type="ECO:0000256" key="1">
    <source>
        <dbReference type="ARBA" id="ARBA00004173"/>
    </source>
</evidence>
<protein>
    <recommendedName>
        <fullName evidence="6">Large ribosomal subunit protein mL50</fullName>
    </recommendedName>
    <alternativeName>
        <fullName evidence="7">39S ribosomal protein L50, mitochondrial</fullName>
    </alternativeName>
</protein>
<accession>A0A811V1K4</accession>
<reference evidence="8" key="1">
    <citation type="submission" date="2020-11" db="EMBL/GenBank/DDBJ databases">
        <authorList>
            <person name="Whitehead M."/>
        </authorList>
    </citation>
    <scope>NUCLEOTIDE SEQUENCE</scope>
    <source>
        <strain evidence="8">EGII</strain>
    </source>
</reference>
<comment type="subcellular location">
    <subcellularLocation>
        <location evidence="1">Mitochondrion</location>
    </subcellularLocation>
</comment>
<name>A0A811V1K4_CERCA</name>
<organism evidence="8 9">
    <name type="scientific">Ceratitis capitata</name>
    <name type="common">Mediterranean fruit fly</name>
    <name type="synonym">Tephritis capitata</name>
    <dbReference type="NCBI Taxonomy" id="7213"/>
    <lineage>
        <taxon>Eukaryota</taxon>
        <taxon>Metazoa</taxon>
        <taxon>Ecdysozoa</taxon>
        <taxon>Arthropoda</taxon>
        <taxon>Hexapoda</taxon>
        <taxon>Insecta</taxon>
        <taxon>Pterygota</taxon>
        <taxon>Neoptera</taxon>
        <taxon>Endopterygota</taxon>
        <taxon>Diptera</taxon>
        <taxon>Brachycera</taxon>
        <taxon>Muscomorpha</taxon>
        <taxon>Tephritoidea</taxon>
        <taxon>Tephritidae</taxon>
        <taxon>Ceratitis</taxon>
        <taxon>Ceratitis</taxon>
    </lineage>
</organism>
<evidence type="ECO:0000256" key="4">
    <source>
        <dbReference type="ARBA" id="ARBA00023128"/>
    </source>
</evidence>
<evidence type="ECO:0000256" key="5">
    <source>
        <dbReference type="ARBA" id="ARBA00023274"/>
    </source>
</evidence>
<keyword evidence="4" id="KW-0496">Mitochondrion</keyword>
<evidence type="ECO:0000313" key="9">
    <source>
        <dbReference type="Proteomes" id="UP000606786"/>
    </source>
</evidence>
<sequence length="195" mass="22264">MSLCKNIQHFVQKNIQWNMKLAYSTAPSKKSHAEPQRNIADVGKSLASKGFLRSHKPYNPPANVAEKVRKICSNLQISYADQYKLSNLEEKFTFLNACFQGFQHSVPNSQVHELQSIGDVVQFYKTSVNTTVPYDALKTATLPENLHIQYDYVRFNPETDTKFKGQTAFPKSSTLVTGLRYRGKYEGHEAKRSWP</sequence>
<evidence type="ECO:0000256" key="6">
    <source>
        <dbReference type="ARBA" id="ARBA00035183"/>
    </source>
</evidence>
<evidence type="ECO:0000256" key="2">
    <source>
        <dbReference type="ARBA" id="ARBA00008860"/>
    </source>
</evidence>
<dbReference type="PANTHER" id="PTHR31542">
    <property type="entry name" value="39A RIBOSOMAL PROTEIN L50, MITOCHONDRIAL"/>
    <property type="match status" value="1"/>
</dbReference>
<comment type="caution">
    <text evidence="8">The sequence shown here is derived from an EMBL/GenBank/DDBJ whole genome shotgun (WGS) entry which is preliminary data.</text>
</comment>
<evidence type="ECO:0000313" key="8">
    <source>
        <dbReference type="EMBL" id="CAD7004751.1"/>
    </source>
</evidence>
<dbReference type="Proteomes" id="UP000606786">
    <property type="component" value="Unassembled WGS sequence"/>
</dbReference>
<gene>
    <name evidence="8" type="ORF">CCAP1982_LOCUS13144</name>
</gene>
<dbReference type="PANTHER" id="PTHR31542:SF1">
    <property type="entry name" value="LARGE RIBOSOMAL SUBUNIT PROTEIN ML50"/>
    <property type="match status" value="1"/>
</dbReference>
<comment type="similarity">
    <text evidence="2">Belongs to the mitochondrion-specific ribosomal protein mL50 family.</text>
</comment>
<keyword evidence="3" id="KW-0689">Ribosomal protein</keyword>
<dbReference type="InterPro" id="IPR018305">
    <property type="entry name" value="Ribosomal_m50"/>
</dbReference>
<keyword evidence="9" id="KW-1185">Reference proteome</keyword>
<dbReference type="EMBL" id="CAJHJT010000034">
    <property type="protein sequence ID" value="CAD7004751.1"/>
    <property type="molecule type" value="Genomic_DNA"/>
</dbReference>
<proteinExistence type="inferred from homology"/>
<keyword evidence="5" id="KW-0687">Ribonucleoprotein</keyword>